<proteinExistence type="predicted"/>
<evidence type="ECO:0000259" key="12">
    <source>
        <dbReference type="Pfam" id="PF03717"/>
    </source>
</evidence>
<keyword evidence="9" id="KW-0961">Cell wall biogenesis/degradation</keyword>
<dbReference type="InterPro" id="IPR005311">
    <property type="entry name" value="PBP_dimer"/>
</dbReference>
<dbReference type="Pfam" id="PF03717">
    <property type="entry name" value="PBP_dimer"/>
    <property type="match status" value="1"/>
</dbReference>
<dbReference type="InterPro" id="IPR001460">
    <property type="entry name" value="PCN-bd_Tpept"/>
</dbReference>
<evidence type="ECO:0000256" key="1">
    <source>
        <dbReference type="ARBA" id="ARBA00004167"/>
    </source>
</evidence>
<dbReference type="SUPFAM" id="SSF56519">
    <property type="entry name" value="Penicillin binding protein dimerisation domain"/>
    <property type="match status" value="1"/>
</dbReference>
<evidence type="ECO:0000256" key="8">
    <source>
        <dbReference type="ARBA" id="ARBA00023136"/>
    </source>
</evidence>
<keyword evidence="7 10" id="KW-1133">Transmembrane helix</keyword>
<dbReference type="InterPro" id="IPR012338">
    <property type="entry name" value="Beta-lactam/transpept-like"/>
</dbReference>
<keyword evidence="3" id="KW-1003">Cell membrane</keyword>
<keyword evidence="5" id="KW-0133">Cell shape</keyword>
<feature type="domain" description="Penicillin-binding protein dimerisation" evidence="12">
    <location>
        <begin position="104"/>
        <end position="185"/>
    </location>
</feature>
<evidence type="ECO:0000256" key="9">
    <source>
        <dbReference type="ARBA" id="ARBA00023316"/>
    </source>
</evidence>
<keyword evidence="4 10" id="KW-0812">Transmembrane</keyword>
<evidence type="ECO:0000256" key="2">
    <source>
        <dbReference type="ARBA" id="ARBA00004236"/>
    </source>
</evidence>
<dbReference type="GO" id="GO:0071555">
    <property type="term" value="P:cell wall organization"/>
    <property type="evidence" value="ECO:0007669"/>
    <property type="project" value="TreeGrafter"/>
</dbReference>
<dbReference type="GO" id="GO:0046677">
    <property type="term" value="P:response to antibiotic"/>
    <property type="evidence" value="ECO:0007669"/>
    <property type="project" value="UniProtKB-KW"/>
</dbReference>
<evidence type="ECO:0000256" key="10">
    <source>
        <dbReference type="SAM" id="Phobius"/>
    </source>
</evidence>
<dbReference type="PANTHER" id="PTHR30627">
    <property type="entry name" value="PEPTIDOGLYCAN D,D-TRANSPEPTIDASE"/>
    <property type="match status" value="1"/>
</dbReference>
<dbReference type="Gene3D" id="3.90.1310.10">
    <property type="entry name" value="Penicillin-binding protein 2a (Domain 2)"/>
    <property type="match status" value="1"/>
</dbReference>
<dbReference type="EMBL" id="LBZK01000024">
    <property type="protein sequence ID" value="KKR70297.1"/>
    <property type="molecule type" value="Genomic_DNA"/>
</dbReference>
<evidence type="ECO:0000313" key="13">
    <source>
        <dbReference type="EMBL" id="KKR70297.1"/>
    </source>
</evidence>
<gene>
    <name evidence="13" type="ORF">UU12_C0024G0003</name>
</gene>
<organism evidence="13 14">
    <name type="scientific">Candidatus Woesebacteria bacterium GW2011_GWA2_40_7b</name>
    <dbReference type="NCBI Taxonomy" id="1618563"/>
    <lineage>
        <taxon>Bacteria</taxon>
        <taxon>Candidatus Woeseibacteriota</taxon>
    </lineage>
</organism>
<dbReference type="Proteomes" id="UP000034562">
    <property type="component" value="Unassembled WGS sequence"/>
</dbReference>
<feature type="domain" description="Penicillin-binding protein transpeptidase" evidence="11">
    <location>
        <begin position="218"/>
        <end position="526"/>
    </location>
</feature>
<evidence type="ECO:0000256" key="4">
    <source>
        <dbReference type="ARBA" id="ARBA00022692"/>
    </source>
</evidence>
<comment type="subcellular location">
    <subcellularLocation>
        <location evidence="2">Cell membrane</location>
    </subcellularLocation>
    <subcellularLocation>
        <location evidence="1">Membrane</location>
        <topology evidence="1">Single-pass membrane protein</topology>
    </subcellularLocation>
</comment>
<dbReference type="GO" id="GO:0008658">
    <property type="term" value="F:penicillin binding"/>
    <property type="evidence" value="ECO:0007669"/>
    <property type="project" value="InterPro"/>
</dbReference>
<name>A0A0G0W4W9_9BACT</name>
<dbReference type="GO" id="GO:0005886">
    <property type="term" value="C:plasma membrane"/>
    <property type="evidence" value="ECO:0007669"/>
    <property type="project" value="TreeGrafter"/>
</dbReference>
<sequence length="535" mass="58721">MNSLASQNNQSWLSWFLRGTLILLFLVLITKMTEVQIIKGAYYRDISEENRIRHIPIPAPRGKILARGGEELATNIEIKKRIKYNLQGNYELTDDLTGALPEEVIIDYKRFYPFADKFAHASGYLSQAGEAEVGKINPGCSDKGPILLGSLVGKIGLEQKYQCQLQGTPGEELIEVDIKGNKIRSLGRREPVPGMDIKTTVDYNLQEEVAREMADKKGAAIVTNPNGEILAFYSEPSFDPNKLTSNLFQNPDLPLFDRVISGTFHPGSVFKPVVAISALQEGVIDKKFVFNDTGTITVNGYSYTNWYFTEHGGTEGQIDLVRAIARSTDTFFYKIGEMVGPVNMAKWADIFGLDRVTGVDLPGETAGLIPTPDWKQKVKKEAWFLGNTYNMSIGQGDVSVTPIGINTFISALANNGILCTPHFLKLNYKCSNLGIKTENLDLVKEGMIQACLSGGTAYTFFDFAATHGGTQVACKTGTAEVGIDGTPHAWFTFIAPEDNPQIVATILIEQGGQGSQVAGPIARKIADYYFQGLKQ</sequence>
<dbReference type="STRING" id="1618563.UU12_C0024G0003"/>
<keyword evidence="6" id="KW-0573">Peptidoglycan synthesis</keyword>
<dbReference type="InterPro" id="IPR050515">
    <property type="entry name" value="Beta-lactam/transpept"/>
</dbReference>
<evidence type="ECO:0000256" key="6">
    <source>
        <dbReference type="ARBA" id="ARBA00022984"/>
    </source>
</evidence>
<comment type="caution">
    <text evidence="13">The sequence shown here is derived from an EMBL/GenBank/DDBJ whole genome shotgun (WGS) entry which is preliminary data.</text>
</comment>
<feature type="transmembrane region" description="Helical" evidence="10">
    <location>
        <begin position="12"/>
        <end position="29"/>
    </location>
</feature>
<dbReference type="SUPFAM" id="SSF56601">
    <property type="entry name" value="beta-lactamase/transpeptidase-like"/>
    <property type="match status" value="1"/>
</dbReference>
<evidence type="ECO:0000256" key="5">
    <source>
        <dbReference type="ARBA" id="ARBA00022960"/>
    </source>
</evidence>
<dbReference type="Gene3D" id="3.40.710.10">
    <property type="entry name" value="DD-peptidase/beta-lactamase superfamily"/>
    <property type="match status" value="1"/>
</dbReference>
<protein>
    <recommendedName>
        <fullName evidence="15">Penicillin-binding protein 2</fullName>
    </recommendedName>
</protein>
<reference evidence="13 14" key="1">
    <citation type="journal article" date="2015" name="Nature">
        <title>rRNA introns, odd ribosomes, and small enigmatic genomes across a large radiation of phyla.</title>
        <authorList>
            <person name="Brown C.T."/>
            <person name="Hug L.A."/>
            <person name="Thomas B.C."/>
            <person name="Sharon I."/>
            <person name="Castelle C.J."/>
            <person name="Singh A."/>
            <person name="Wilkins M.J."/>
            <person name="Williams K.H."/>
            <person name="Banfield J.F."/>
        </authorList>
    </citation>
    <scope>NUCLEOTIDE SEQUENCE [LARGE SCALE GENOMIC DNA]</scope>
</reference>
<evidence type="ECO:0000256" key="7">
    <source>
        <dbReference type="ARBA" id="ARBA00022989"/>
    </source>
</evidence>
<evidence type="ECO:0000256" key="3">
    <source>
        <dbReference type="ARBA" id="ARBA00022475"/>
    </source>
</evidence>
<dbReference type="InterPro" id="IPR036138">
    <property type="entry name" value="PBP_dimer_sf"/>
</dbReference>
<evidence type="ECO:0008006" key="15">
    <source>
        <dbReference type="Google" id="ProtNLM"/>
    </source>
</evidence>
<keyword evidence="8 10" id="KW-0472">Membrane</keyword>
<dbReference type="GO" id="GO:0008800">
    <property type="term" value="F:beta-lactamase activity"/>
    <property type="evidence" value="ECO:0007669"/>
    <property type="project" value="UniProtKB-EC"/>
</dbReference>
<evidence type="ECO:0000313" key="14">
    <source>
        <dbReference type="Proteomes" id="UP000034562"/>
    </source>
</evidence>
<evidence type="ECO:0000259" key="11">
    <source>
        <dbReference type="Pfam" id="PF00905"/>
    </source>
</evidence>
<accession>A0A0G0W4W9</accession>
<dbReference type="Pfam" id="PF00905">
    <property type="entry name" value="Transpeptidase"/>
    <property type="match status" value="1"/>
</dbReference>
<dbReference type="PANTHER" id="PTHR30627:SF2">
    <property type="entry name" value="PEPTIDOGLYCAN D,D-TRANSPEPTIDASE MRDA"/>
    <property type="match status" value="1"/>
</dbReference>
<dbReference type="AlphaFoldDB" id="A0A0G0W4W9"/>